<dbReference type="GO" id="GO:0005829">
    <property type="term" value="C:cytosol"/>
    <property type="evidence" value="ECO:0007669"/>
    <property type="project" value="TreeGrafter"/>
</dbReference>
<keyword evidence="6" id="KW-0547">Nucleotide-binding</keyword>
<keyword evidence="7" id="KW-0067">ATP-binding</keyword>
<dbReference type="PROSITE" id="PS50861">
    <property type="entry name" value="AA_TRNA_LIGASE_II_GLYAB"/>
    <property type="match status" value="1"/>
</dbReference>
<dbReference type="GO" id="GO:0005524">
    <property type="term" value="F:ATP binding"/>
    <property type="evidence" value="ECO:0007669"/>
    <property type="project" value="UniProtKB-KW"/>
</dbReference>
<dbReference type="Gene3D" id="1.10.730.10">
    <property type="entry name" value="Isoleucyl-tRNA Synthetase, Domain 1"/>
    <property type="match status" value="1"/>
</dbReference>
<protein>
    <recommendedName>
        <fullName evidence="3">glycine--tRNA ligase</fullName>
        <ecNumber evidence="3">6.1.1.14</ecNumber>
    </recommendedName>
</protein>
<dbReference type="AlphaFoldDB" id="A0A7V1N2P8"/>
<keyword evidence="4" id="KW-0963">Cytoplasm</keyword>
<dbReference type="Pfam" id="PF05746">
    <property type="entry name" value="DALR_1"/>
    <property type="match status" value="1"/>
</dbReference>
<comment type="caution">
    <text evidence="12">The sequence shown here is derived from an EMBL/GenBank/DDBJ whole genome shotgun (WGS) entry which is preliminary data.</text>
</comment>
<sequence length="91" mass="10662">MPNPSLFKEPQERALFEKYLEIKKKINTLLGKKDYHGALNTLVTLKSFIDDFFDHVMVMVEDKDIRQNRLALLTQIKELFLQLADLSKIPI</sequence>
<dbReference type="GO" id="GO:0004820">
    <property type="term" value="F:glycine-tRNA ligase activity"/>
    <property type="evidence" value="ECO:0007669"/>
    <property type="project" value="UniProtKB-EC"/>
</dbReference>
<evidence type="ECO:0000259" key="11">
    <source>
        <dbReference type="Pfam" id="PF05746"/>
    </source>
</evidence>
<dbReference type="GO" id="GO:0006426">
    <property type="term" value="P:glycyl-tRNA aminoacylation"/>
    <property type="evidence" value="ECO:0007669"/>
    <property type="project" value="InterPro"/>
</dbReference>
<comment type="subcellular location">
    <subcellularLocation>
        <location evidence="1">Cytoplasm</location>
    </subcellularLocation>
</comment>
<evidence type="ECO:0000256" key="2">
    <source>
        <dbReference type="ARBA" id="ARBA00008226"/>
    </source>
</evidence>
<name>A0A7V1N2P8_DESA2</name>
<dbReference type="EC" id="6.1.1.14" evidence="3"/>
<evidence type="ECO:0000256" key="3">
    <source>
        <dbReference type="ARBA" id="ARBA00012829"/>
    </source>
</evidence>
<accession>A0A7V1N2P8</accession>
<dbReference type="PANTHER" id="PTHR30075">
    <property type="entry name" value="GLYCYL-TRNA SYNTHETASE"/>
    <property type="match status" value="1"/>
</dbReference>
<evidence type="ECO:0000256" key="10">
    <source>
        <dbReference type="ARBA" id="ARBA00047937"/>
    </source>
</evidence>
<dbReference type="GO" id="GO:0006420">
    <property type="term" value="P:arginyl-tRNA aminoacylation"/>
    <property type="evidence" value="ECO:0007669"/>
    <property type="project" value="InterPro"/>
</dbReference>
<comment type="similarity">
    <text evidence="2">Belongs to the class-II aminoacyl-tRNA synthetase family.</text>
</comment>
<evidence type="ECO:0000256" key="9">
    <source>
        <dbReference type="ARBA" id="ARBA00023146"/>
    </source>
</evidence>
<comment type="catalytic activity">
    <reaction evidence="10">
        <text>tRNA(Gly) + glycine + ATP = glycyl-tRNA(Gly) + AMP + diphosphate</text>
        <dbReference type="Rhea" id="RHEA:16013"/>
        <dbReference type="Rhea" id="RHEA-COMP:9664"/>
        <dbReference type="Rhea" id="RHEA-COMP:9683"/>
        <dbReference type="ChEBI" id="CHEBI:30616"/>
        <dbReference type="ChEBI" id="CHEBI:33019"/>
        <dbReference type="ChEBI" id="CHEBI:57305"/>
        <dbReference type="ChEBI" id="CHEBI:78442"/>
        <dbReference type="ChEBI" id="CHEBI:78522"/>
        <dbReference type="ChEBI" id="CHEBI:456215"/>
        <dbReference type="EC" id="6.1.1.14"/>
    </reaction>
</comment>
<evidence type="ECO:0000256" key="5">
    <source>
        <dbReference type="ARBA" id="ARBA00022598"/>
    </source>
</evidence>
<reference evidence="12" key="1">
    <citation type="journal article" date="2020" name="mSystems">
        <title>Genome- and Community-Level Interaction Insights into Carbon Utilization and Element Cycling Functions of Hydrothermarchaeota in Hydrothermal Sediment.</title>
        <authorList>
            <person name="Zhou Z."/>
            <person name="Liu Y."/>
            <person name="Xu W."/>
            <person name="Pan J."/>
            <person name="Luo Z.H."/>
            <person name="Li M."/>
        </authorList>
    </citation>
    <scope>NUCLEOTIDE SEQUENCE [LARGE SCALE GENOMIC DNA]</scope>
    <source>
        <strain evidence="12">HyVt-45</strain>
    </source>
</reference>
<dbReference type="InterPro" id="IPR006194">
    <property type="entry name" value="Gly-tRNA-synth_heterodimer"/>
</dbReference>
<evidence type="ECO:0000313" key="12">
    <source>
        <dbReference type="EMBL" id="HEB74359.1"/>
    </source>
</evidence>
<proteinExistence type="inferred from homology"/>
<evidence type="ECO:0000256" key="7">
    <source>
        <dbReference type="ARBA" id="ARBA00022840"/>
    </source>
</evidence>
<keyword evidence="8" id="KW-0648">Protein biosynthesis</keyword>
<dbReference type="InterPro" id="IPR008909">
    <property type="entry name" value="DALR_anticod-bd"/>
</dbReference>
<evidence type="ECO:0000256" key="8">
    <source>
        <dbReference type="ARBA" id="ARBA00022917"/>
    </source>
</evidence>
<keyword evidence="9" id="KW-0030">Aminoacyl-tRNA synthetase</keyword>
<gene>
    <name evidence="12" type="ORF">ENJ03_03985</name>
</gene>
<feature type="domain" description="DALR anticodon binding" evidence="11">
    <location>
        <begin position="4"/>
        <end position="84"/>
    </location>
</feature>
<evidence type="ECO:0000256" key="4">
    <source>
        <dbReference type="ARBA" id="ARBA00022490"/>
    </source>
</evidence>
<evidence type="ECO:0000256" key="6">
    <source>
        <dbReference type="ARBA" id="ARBA00022741"/>
    </source>
</evidence>
<dbReference type="EMBL" id="DRKW01000232">
    <property type="protein sequence ID" value="HEB74359.1"/>
    <property type="molecule type" value="Genomic_DNA"/>
</dbReference>
<organism evidence="12">
    <name type="scientific">Desulfofervidus auxilii</name>
    <dbReference type="NCBI Taxonomy" id="1621989"/>
    <lineage>
        <taxon>Bacteria</taxon>
        <taxon>Pseudomonadati</taxon>
        <taxon>Thermodesulfobacteriota</taxon>
        <taxon>Candidatus Desulfofervidia</taxon>
        <taxon>Candidatus Desulfofervidales</taxon>
        <taxon>Candidatus Desulfofervidaceae</taxon>
        <taxon>Candidatus Desulfofervidus</taxon>
    </lineage>
</organism>
<dbReference type="GO" id="GO:0004814">
    <property type="term" value="F:arginine-tRNA ligase activity"/>
    <property type="evidence" value="ECO:0007669"/>
    <property type="project" value="InterPro"/>
</dbReference>
<dbReference type="Proteomes" id="UP000886268">
    <property type="component" value="Unassembled WGS sequence"/>
</dbReference>
<evidence type="ECO:0000256" key="1">
    <source>
        <dbReference type="ARBA" id="ARBA00004496"/>
    </source>
</evidence>
<dbReference type="PANTHER" id="PTHR30075:SF2">
    <property type="entry name" value="GLYCINE--TRNA LIGASE, CHLOROPLASTIC_MITOCHONDRIAL 2"/>
    <property type="match status" value="1"/>
</dbReference>
<keyword evidence="5" id="KW-0436">Ligase</keyword>